<proteinExistence type="predicted"/>
<dbReference type="SUPFAM" id="SSF49854">
    <property type="entry name" value="Spermadhesin, CUB domain"/>
    <property type="match status" value="1"/>
</dbReference>
<evidence type="ECO:0000313" key="4">
    <source>
        <dbReference type="Proteomes" id="UP001153737"/>
    </source>
</evidence>
<reference evidence="3" key="1">
    <citation type="submission" date="2022-01" db="EMBL/GenBank/DDBJ databases">
        <authorList>
            <person name="King R."/>
        </authorList>
    </citation>
    <scope>NUCLEOTIDE SEQUENCE</scope>
</reference>
<reference evidence="3" key="2">
    <citation type="submission" date="2022-10" db="EMBL/GenBank/DDBJ databases">
        <authorList>
            <consortium name="ENA_rothamsted_submissions"/>
            <consortium name="culmorum"/>
            <person name="King R."/>
        </authorList>
    </citation>
    <scope>NUCLEOTIDE SEQUENCE</scope>
</reference>
<sequence>MFVSHDGRHEKQGLLSHTAMALAGVLNFLMPASLTLNPNCDFRQDLILGQEYYIYNTQYPGQYPPSTSCTWYGRSEPGTRIVLACEDIALPSRVPNVHNEKTKPCSQLINKAIAHLLYSSGASYECLYSIFFILSSVCRMSIMENPNAVESKLNIPIMLCVSTIPQFPAMM</sequence>
<dbReference type="Gene3D" id="2.60.120.290">
    <property type="entry name" value="Spermadhesin, CUB domain"/>
    <property type="match status" value="1"/>
</dbReference>
<dbReference type="EMBL" id="OU896710">
    <property type="protein sequence ID" value="CAG9820395.1"/>
    <property type="molecule type" value="Genomic_DNA"/>
</dbReference>
<gene>
    <name evidence="3" type="ORF">PHAECO_LOCUS8402</name>
</gene>
<evidence type="ECO:0000259" key="2">
    <source>
        <dbReference type="Pfam" id="PF00431"/>
    </source>
</evidence>
<evidence type="ECO:0000256" key="1">
    <source>
        <dbReference type="ARBA" id="ARBA00023157"/>
    </source>
</evidence>
<dbReference type="OrthoDB" id="6079689at2759"/>
<dbReference type="InterPro" id="IPR000859">
    <property type="entry name" value="CUB_dom"/>
</dbReference>
<keyword evidence="4" id="KW-1185">Reference proteome</keyword>
<dbReference type="InterPro" id="IPR035914">
    <property type="entry name" value="Sperma_CUB_dom_sf"/>
</dbReference>
<protein>
    <recommendedName>
        <fullName evidence="2">CUB domain-containing protein</fullName>
    </recommendedName>
</protein>
<organism evidence="3 4">
    <name type="scientific">Phaedon cochleariae</name>
    <name type="common">Mustard beetle</name>
    <dbReference type="NCBI Taxonomy" id="80249"/>
    <lineage>
        <taxon>Eukaryota</taxon>
        <taxon>Metazoa</taxon>
        <taxon>Ecdysozoa</taxon>
        <taxon>Arthropoda</taxon>
        <taxon>Hexapoda</taxon>
        <taxon>Insecta</taxon>
        <taxon>Pterygota</taxon>
        <taxon>Neoptera</taxon>
        <taxon>Endopterygota</taxon>
        <taxon>Coleoptera</taxon>
        <taxon>Polyphaga</taxon>
        <taxon>Cucujiformia</taxon>
        <taxon>Chrysomeloidea</taxon>
        <taxon>Chrysomelidae</taxon>
        <taxon>Chrysomelinae</taxon>
        <taxon>Chrysomelini</taxon>
        <taxon>Phaedon</taxon>
    </lineage>
</organism>
<dbReference type="Pfam" id="PF00431">
    <property type="entry name" value="CUB"/>
    <property type="match status" value="1"/>
</dbReference>
<dbReference type="Proteomes" id="UP001153737">
    <property type="component" value="Chromosome 4"/>
</dbReference>
<feature type="domain" description="CUB" evidence="2">
    <location>
        <begin position="49"/>
        <end position="90"/>
    </location>
</feature>
<keyword evidence="1" id="KW-1015">Disulfide bond</keyword>
<dbReference type="AlphaFoldDB" id="A0A9N9SKB5"/>
<accession>A0A9N9SKB5</accession>
<evidence type="ECO:0000313" key="3">
    <source>
        <dbReference type="EMBL" id="CAG9820395.1"/>
    </source>
</evidence>
<name>A0A9N9SKB5_PHACE</name>